<dbReference type="STRING" id="634771.SAMN04488128_1011077"/>
<proteinExistence type="predicted"/>
<evidence type="ECO:0000313" key="2">
    <source>
        <dbReference type="EMBL" id="SJZ65323.1"/>
    </source>
</evidence>
<evidence type="ECO:0000313" key="3">
    <source>
        <dbReference type="Proteomes" id="UP000190367"/>
    </source>
</evidence>
<dbReference type="InterPro" id="IPR015943">
    <property type="entry name" value="WD40/YVTN_repeat-like_dom_sf"/>
</dbReference>
<dbReference type="PANTHER" id="PTHR34512:SF30">
    <property type="entry name" value="OUTER MEMBRANE PROTEIN ASSEMBLY FACTOR BAMB"/>
    <property type="match status" value="1"/>
</dbReference>
<feature type="domain" description="Pyrrolo-quinoline quinone repeat" evidence="1">
    <location>
        <begin position="37"/>
        <end position="133"/>
    </location>
</feature>
<organism evidence="2 3">
    <name type="scientific">Chitinophaga eiseniae</name>
    <dbReference type="NCBI Taxonomy" id="634771"/>
    <lineage>
        <taxon>Bacteria</taxon>
        <taxon>Pseudomonadati</taxon>
        <taxon>Bacteroidota</taxon>
        <taxon>Chitinophagia</taxon>
        <taxon>Chitinophagales</taxon>
        <taxon>Chitinophagaceae</taxon>
        <taxon>Chitinophaga</taxon>
    </lineage>
</organism>
<protein>
    <submittedName>
        <fullName evidence="2">Outer membrane protein assembly factor BamB, contains PQQ-like beta-propeller repeat</fullName>
    </submittedName>
</protein>
<dbReference type="SMART" id="SM00564">
    <property type="entry name" value="PQQ"/>
    <property type="match status" value="7"/>
</dbReference>
<feature type="domain" description="Pyrrolo-quinoline quinone repeat" evidence="1">
    <location>
        <begin position="198"/>
        <end position="336"/>
    </location>
</feature>
<dbReference type="Gene3D" id="2.40.128.630">
    <property type="match status" value="1"/>
</dbReference>
<dbReference type="Pfam" id="PF13360">
    <property type="entry name" value="PQQ_2"/>
    <property type="match status" value="2"/>
</dbReference>
<dbReference type="Gene3D" id="2.130.10.10">
    <property type="entry name" value="YVTN repeat-like/Quinoprotein amine dehydrogenase"/>
    <property type="match status" value="2"/>
</dbReference>
<dbReference type="RefSeq" id="WP_143312770.1">
    <property type="nucleotide sequence ID" value="NZ_FUWZ01000001.1"/>
</dbReference>
<dbReference type="AlphaFoldDB" id="A0A1T4MEI1"/>
<dbReference type="OrthoDB" id="7012117at2"/>
<dbReference type="SUPFAM" id="SSF50998">
    <property type="entry name" value="Quinoprotein alcohol dehydrogenase-like"/>
    <property type="match status" value="2"/>
</dbReference>
<dbReference type="InterPro" id="IPR018391">
    <property type="entry name" value="PQQ_b-propeller_rpt"/>
</dbReference>
<accession>A0A1T4MEI1</accession>
<dbReference type="InterPro" id="IPR011047">
    <property type="entry name" value="Quinoprotein_ADH-like_sf"/>
</dbReference>
<name>A0A1T4MEI1_9BACT</name>
<reference evidence="3" key="1">
    <citation type="submission" date="2017-02" db="EMBL/GenBank/DDBJ databases">
        <authorList>
            <person name="Varghese N."/>
            <person name="Submissions S."/>
        </authorList>
    </citation>
    <scope>NUCLEOTIDE SEQUENCE [LARGE SCALE GENOMIC DNA]</scope>
    <source>
        <strain evidence="3">DSM 22224</strain>
    </source>
</reference>
<dbReference type="Proteomes" id="UP000190367">
    <property type="component" value="Unassembled WGS sequence"/>
</dbReference>
<dbReference type="EMBL" id="FUWZ01000001">
    <property type="protein sequence ID" value="SJZ65323.1"/>
    <property type="molecule type" value="Genomic_DNA"/>
</dbReference>
<dbReference type="PANTHER" id="PTHR34512">
    <property type="entry name" value="CELL SURFACE PROTEIN"/>
    <property type="match status" value="1"/>
</dbReference>
<gene>
    <name evidence="2" type="ORF">SAMN04488128_1011077</name>
</gene>
<sequence>MKYYLTILLPAMICHTLCAQHRFGDARQLSHKEEQVFSTPVIYKDNILFAGMSGRVYAVDKKTGAAKWSGALSGGIATHLVISGDLLLMGSYDGHYYALDARNGKQLWKFRTGGEKRIGAKGLWTMKPDTMYMEDQYDLYLSSPATDGASVYFGSSDSCIYALDKNNGKLRWKFNTGGPVHAGVTCAQGIVLAGSWDTYVYALDAATGKQLWKFKTKEDTVYHHVLEGIQAQPVVAGNTVYIGARDARLYALDLHTGNKRWEYSAGDAWIVGAAVVTNGHVYVGTSDSYLMLDIDAATGKELHRHKGGGYVFGAPALSGTALCYGDFTGRLYLLNTNDWNQVDTFDTPGRKQLAAQLLDGDGRINFKHLAAGADGALFSTTLAVMEKLYQLAPFATTPVTEENTVYAVTAAGTLYRIALTANGK</sequence>
<evidence type="ECO:0000259" key="1">
    <source>
        <dbReference type="Pfam" id="PF13360"/>
    </source>
</evidence>
<dbReference type="InterPro" id="IPR002372">
    <property type="entry name" value="PQQ_rpt_dom"/>
</dbReference>
<keyword evidence="3" id="KW-1185">Reference proteome</keyword>